<sequence>MLTSMRKFFTEKGQGIVEYALLLAFVVAIAVYALNDSGLGGAIKSNFSTTASQVTNFSASIS</sequence>
<evidence type="ECO:0000313" key="3">
    <source>
        <dbReference type="Proteomes" id="UP000198943"/>
    </source>
</evidence>
<reference evidence="3" key="1">
    <citation type="submission" date="2016-10" db="EMBL/GenBank/DDBJ databases">
        <authorList>
            <person name="Varghese N."/>
            <person name="Submissions S."/>
        </authorList>
    </citation>
    <scope>NUCLEOTIDE SEQUENCE [LARGE SCALE GENOMIC DNA]</scope>
    <source>
        <strain evidence="3">DSM 11005</strain>
    </source>
</reference>
<dbReference type="EMBL" id="FMYW01000001">
    <property type="protein sequence ID" value="SDC00666.1"/>
    <property type="molecule type" value="Genomic_DNA"/>
</dbReference>
<proteinExistence type="predicted"/>
<gene>
    <name evidence="2" type="ORF">SAMN04487864_101404</name>
</gene>
<accession>A0A1G6I4K5</accession>
<keyword evidence="1" id="KW-0472">Membrane</keyword>
<feature type="transmembrane region" description="Helical" evidence="1">
    <location>
        <begin position="16"/>
        <end position="34"/>
    </location>
</feature>
<name>A0A1G6I4K5_9FIRM</name>
<dbReference type="RefSeq" id="WP_093729148.1">
    <property type="nucleotide sequence ID" value="NZ_FMYW01000001.1"/>
</dbReference>
<dbReference type="Proteomes" id="UP000198943">
    <property type="component" value="Unassembled WGS sequence"/>
</dbReference>
<keyword evidence="1" id="KW-1133">Transmembrane helix</keyword>
<keyword evidence="1" id="KW-0812">Transmembrane</keyword>
<organism evidence="2 3">
    <name type="scientific">Succiniclasticum ruminis</name>
    <dbReference type="NCBI Taxonomy" id="40841"/>
    <lineage>
        <taxon>Bacteria</taxon>
        <taxon>Bacillati</taxon>
        <taxon>Bacillota</taxon>
        <taxon>Negativicutes</taxon>
        <taxon>Acidaminococcales</taxon>
        <taxon>Acidaminococcaceae</taxon>
        <taxon>Succiniclasticum</taxon>
    </lineage>
</organism>
<evidence type="ECO:0000256" key="1">
    <source>
        <dbReference type="SAM" id="Phobius"/>
    </source>
</evidence>
<protein>
    <submittedName>
        <fullName evidence="2">Pilus assembly protein Flp/PilA</fullName>
    </submittedName>
</protein>
<keyword evidence="3" id="KW-1185">Reference proteome</keyword>
<dbReference type="AlphaFoldDB" id="A0A1G6I4K5"/>
<evidence type="ECO:0000313" key="2">
    <source>
        <dbReference type="EMBL" id="SDC00666.1"/>
    </source>
</evidence>